<comment type="similarity">
    <text evidence="1">Belongs to the barstar family.</text>
</comment>
<dbReference type="RefSeq" id="WP_076588195.1">
    <property type="nucleotide sequence ID" value="NZ_FTLW01000005.1"/>
</dbReference>
<keyword evidence="4" id="KW-1185">Reference proteome</keyword>
<reference evidence="4" key="1">
    <citation type="submission" date="2017-01" db="EMBL/GenBank/DDBJ databases">
        <authorList>
            <person name="Varghese N."/>
            <person name="Submissions S."/>
        </authorList>
    </citation>
    <scope>NUCLEOTIDE SEQUENCE [LARGE SCALE GENOMIC DNA]</scope>
    <source>
        <strain evidence="4">UM1</strain>
    </source>
</reference>
<dbReference type="SUPFAM" id="SSF52038">
    <property type="entry name" value="Barstar-related"/>
    <property type="match status" value="1"/>
</dbReference>
<dbReference type="Pfam" id="PF01337">
    <property type="entry name" value="Barstar"/>
    <property type="match status" value="1"/>
</dbReference>
<dbReference type="Proteomes" id="UP000241788">
    <property type="component" value="Unassembled WGS sequence"/>
</dbReference>
<dbReference type="OrthoDB" id="7575400at2"/>
<sequence>MSADSHPLDLRDASQAGVYRVMCADVDPLLVLAADEDVTVHDIDLVGTDDKAGLIERIYNSLAFPDDWGRNWDALADGLNDLSWLGDAAPRLLVWRGMDDLHVDAPELEETLVGILEDTSASWADDDIAVWSLICLTRIPDEELDDATRH</sequence>
<dbReference type="STRING" id="1604334.SAMN05421546_2228"/>
<dbReference type="AlphaFoldDB" id="A0A1N6XFZ9"/>
<protein>
    <submittedName>
        <fullName evidence="3">Barstar (Barnase inhibitor)</fullName>
    </submittedName>
</protein>
<gene>
    <name evidence="3" type="ORF">SAMN05421546_2228</name>
</gene>
<proteinExistence type="inferred from homology"/>
<organism evidence="3 4">
    <name type="scientific">Solilutibacter tolerans</name>
    <dbReference type="NCBI Taxonomy" id="1604334"/>
    <lineage>
        <taxon>Bacteria</taxon>
        <taxon>Pseudomonadati</taxon>
        <taxon>Pseudomonadota</taxon>
        <taxon>Gammaproteobacteria</taxon>
        <taxon>Lysobacterales</taxon>
        <taxon>Lysobacteraceae</taxon>
        <taxon>Solilutibacter</taxon>
    </lineage>
</organism>
<evidence type="ECO:0000313" key="3">
    <source>
        <dbReference type="EMBL" id="SIR01306.1"/>
    </source>
</evidence>
<evidence type="ECO:0000313" key="4">
    <source>
        <dbReference type="Proteomes" id="UP000241788"/>
    </source>
</evidence>
<evidence type="ECO:0000259" key="2">
    <source>
        <dbReference type="Pfam" id="PF01337"/>
    </source>
</evidence>
<dbReference type="InterPro" id="IPR035905">
    <property type="entry name" value="Barstar-like_sf"/>
</dbReference>
<name>A0A1N6XFZ9_9GAMM</name>
<evidence type="ECO:0000256" key="1">
    <source>
        <dbReference type="ARBA" id="ARBA00006845"/>
    </source>
</evidence>
<dbReference type="Gene3D" id="3.30.370.10">
    <property type="entry name" value="Barstar-like"/>
    <property type="match status" value="1"/>
</dbReference>
<dbReference type="EMBL" id="FTLW01000005">
    <property type="protein sequence ID" value="SIR01306.1"/>
    <property type="molecule type" value="Genomic_DNA"/>
</dbReference>
<accession>A0A1N6XFZ9</accession>
<dbReference type="InterPro" id="IPR000468">
    <property type="entry name" value="Barstar"/>
</dbReference>
<feature type="domain" description="Barstar (barnase inhibitor)" evidence="2">
    <location>
        <begin position="40"/>
        <end position="133"/>
    </location>
</feature>